<dbReference type="SUPFAM" id="SSF48695">
    <property type="entry name" value="Multiheme cytochromes"/>
    <property type="match status" value="1"/>
</dbReference>
<accession>A0A3B0VM06</accession>
<name>A0A3B0VM06_9ZZZZ</name>
<dbReference type="InterPro" id="IPR036280">
    <property type="entry name" value="Multihaem_cyt_sf"/>
</dbReference>
<dbReference type="NCBIfam" id="TIGR04257">
    <property type="entry name" value="nanowire_3heme"/>
    <property type="match status" value="1"/>
</dbReference>
<dbReference type="Pfam" id="PF14522">
    <property type="entry name" value="Cytochrome_C7"/>
    <property type="match status" value="1"/>
</dbReference>
<dbReference type="AlphaFoldDB" id="A0A3B0VM06"/>
<dbReference type="PANTHER" id="PTHR39425">
    <property type="entry name" value="LIPOPROTEIN CYTOCHROME C"/>
    <property type="match status" value="1"/>
</dbReference>
<protein>
    <recommendedName>
        <fullName evidence="2">Cytochrome c7-like domain-containing protein</fullName>
    </recommendedName>
</protein>
<dbReference type="Gene3D" id="3.90.10.10">
    <property type="entry name" value="Cytochrome C3"/>
    <property type="match status" value="1"/>
</dbReference>
<gene>
    <name evidence="3" type="ORF">MNBD_DELTA03-609</name>
</gene>
<feature type="domain" description="Cytochrome c7-like" evidence="2">
    <location>
        <begin position="117"/>
        <end position="185"/>
    </location>
</feature>
<evidence type="ECO:0000259" key="2">
    <source>
        <dbReference type="Pfam" id="PF14522"/>
    </source>
</evidence>
<feature type="coiled-coil region" evidence="1">
    <location>
        <begin position="49"/>
        <end position="83"/>
    </location>
</feature>
<dbReference type="PANTHER" id="PTHR39425:SF1">
    <property type="entry name" value="CYTOCHROME C7-LIKE DOMAIN-CONTAINING PROTEIN"/>
    <property type="match status" value="1"/>
</dbReference>
<proteinExistence type="predicted"/>
<sequence>MNKEDGAKKIAQTAVMVFVVALALCLPGGNGTVAQAASGAKHATNEAAAAKVRAEAAKALLEAQNAMDKADEMMRMAQKQRQKSMSKEKDAFQKMVAAGYYPSDITLTAQNGQVHAVFSHRKHLLREHLKCTECHPRIFIMNAAREKKKKGFTMANMRKGLYCGHCHNGKRAFSVADLAMCKRCHPKQL</sequence>
<dbReference type="InterPro" id="IPR029467">
    <property type="entry name" value="Cyt_c7-like"/>
</dbReference>
<reference evidence="3" key="1">
    <citation type="submission" date="2018-06" db="EMBL/GenBank/DDBJ databases">
        <authorList>
            <person name="Zhirakovskaya E."/>
        </authorList>
    </citation>
    <scope>NUCLEOTIDE SEQUENCE</scope>
</reference>
<keyword evidence="1" id="KW-0175">Coiled coil</keyword>
<dbReference type="InterPro" id="IPR026352">
    <property type="entry name" value="Nanowire_3heme"/>
</dbReference>
<evidence type="ECO:0000313" key="3">
    <source>
        <dbReference type="EMBL" id="VAW33196.1"/>
    </source>
</evidence>
<organism evidence="3">
    <name type="scientific">hydrothermal vent metagenome</name>
    <dbReference type="NCBI Taxonomy" id="652676"/>
    <lineage>
        <taxon>unclassified sequences</taxon>
        <taxon>metagenomes</taxon>
        <taxon>ecological metagenomes</taxon>
    </lineage>
</organism>
<dbReference type="EMBL" id="UOEX01000022">
    <property type="protein sequence ID" value="VAW33196.1"/>
    <property type="molecule type" value="Genomic_DNA"/>
</dbReference>
<evidence type="ECO:0000256" key="1">
    <source>
        <dbReference type="SAM" id="Coils"/>
    </source>
</evidence>